<reference evidence="1 2" key="1">
    <citation type="journal article" date="2019" name="Int. J. Syst. Evol. Microbiol.">
        <title>The Global Catalogue of Microorganisms (GCM) 10K type strain sequencing project: providing services to taxonomists for standard genome sequencing and annotation.</title>
        <authorList>
            <consortium name="The Broad Institute Genomics Platform"/>
            <consortium name="The Broad Institute Genome Sequencing Center for Infectious Disease"/>
            <person name="Wu L."/>
            <person name="Ma J."/>
        </authorList>
    </citation>
    <scope>NUCLEOTIDE SEQUENCE [LARGE SCALE GENOMIC DNA]</scope>
    <source>
        <strain evidence="1 2">JCM 16014</strain>
    </source>
</reference>
<dbReference type="Proteomes" id="UP001500751">
    <property type="component" value="Unassembled WGS sequence"/>
</dbReference>
<evidence type="ECO:0000313" key="2">
    <source>
        <dbReference type="Proteomes" id="UP001500751"/>
    </source>
</evidence>
<sequence>MSAQKTTPDAIFAATTEGSRTFAGTFVVEWIPSATAAELVVKVTAAGSLLDQKTFTPDNATQPMSGDNGTYSFSGTMISSFNAPPTSGTLLGQQLKFVSPGGGVSTFSGTIGLW</sequence>
<organism evidence="1 2">
    <name type="scientific">Catenulispora yoronensis</name>
    <dbReference type="NCBI Taxonomy" id="450799"/>
    <lineage>
        <taxon>Bacteria</taxon>
        <taxon>Bacillati</taxon>
        <taxon>Actinomycetota</taxon>
        <taxon>Actinomycetes</taxon>
        <taxon>Catenulisporales</taxon>
        <taxon>Catenulisporaceae</taxon>
        <taxon>Catenulispora</taxon>
    </lineage>
</organism>
<accession>A0ABN2UG18</accession>
<comment type="caution">
    <text evidence="1">The sequence shown here is derived from an EMBL/GenBank/DDBJ whole genome shotgun (WGS) entry which is preliminary data.</text>
</comment>
<proteinExistence type="predicted"/>
<protein>
    <submittedName>
        <fullName evidence="1">Uncharacterized protein</fullName>
    </submittedName>
</protein>
<evidence type="ECO:0000313" key="1">
    <source>
        <dbReference type="EMBL" id="GAA2036434.1"/>
    </source>
</evidence>
<keyword evidence="2" id="KW-1185">Reference proteome</keyword>
<gene>
    <name evidence="1" type="ORF">GCM10009839_41690</name>
</gene>
<name>A0ABN2UG18_9ACTN</name>
<dbReference type="RefSeq" id="WP_344667296.1">
    <property type="nucleotide sequence ID" value="NZ_BAAAQN010000023.1"/>
</dbReference>
<dbReference type="EMBL" id="BAAAQN010000023">
    <property type="protein sequence ID" value="GAA2036434.1"/>
    <property type="molecule type" value="Genomic_DNA"/>
</dbReference>